<proteinExistence type="predicted"/>
<dbReference type="AlphaFoldDB" id="A0A9U5FTP8"/>
<evidence type="ECO:0000259" key="7">
    <source>
        <dbReference type="Pfam" id="PF06271"/>
    </source>
</evidence>
<dbReference type="InterPro" id="IPR051791">
    <property type="entry name" value="Pra-immunoreactive"/>
</dbReference>
<evidence type="ECO:0000256" key="2">
    <source>
        <dbReference type="ARBA" id="ARBA00022475"/>
    </source>
</evidence>
<dbReference type="RefSeq" id="WP_028310358.1">
    <property type="nucleotide sequence ID" value="NZ_AXWS01000007.1"/>
</dbReference>
<protein>
    <submittedName>
        <fullName evidence="9">RDD family protein</fullName>
    </submittedName>
</protein>
<dbReference type="PANTHER" id="PTHR36115">
    <property type="entry name" value="PROLINE-RICH ANTIGEN HOMOLOG-RELATED"/>
    <property type="match status" value="1"/>
</dbReference>
<keyword evidence="3 6" id="KW-0812">Transmembrane</keyword>
<name>A0A9U5FTP8_9BURK</name>
<dbReference type="Proteomes" id="UP000675920">
    <property type="component" value="Unplaced"/>
</dbReference>
<feature type="transmembrane region" description="Helical" evidence="6">
    <location>
        <begin position="20"/>
        <end position="41"/>
    </location>
</feature>
<keyword evidence="5 6" id="KW-0472">Membrane</keyword>
<dbReference type="Pfam" id="PF06271">
    <property type="entry name" value="RDD"/>
    <property type="match status" value="1"/>
</dbReference>
<dbReference type="PANTHER" id="PTHR36115:SF10">
    <property type="entry name" value="RDD DOMAIN-CONTAINING PROTEIN"/>
    <property type="match status" value="1"/>
</dbReference>
<feature type="transmembrane region" description="Helical" evidence="6">
    <location>
        <begin position="53"/>
        <end position="71"/>
    </location>
</feature>
<evidence type="ECO:0000256" key="1">
    <source>
        <dbReference type="ARBA" id="ARBA00004651"/>
    </source>
</evidence>
<dbReference type="InterPro" id="IPR010432">
    <property type="entry name" value="RDD"/>
</dbReference>
<evidence type="ECO:0000256" key="5">
    <source>
        <dbReference type="ARBA" id="ARBA00023136"/>
    </source>
</evidence>
<dbReference type="GO" id="GO:0005886">
    <property type="term" value="C:plasma membrane"/>
    <property type="evidence" value="ECO:0007669"/>
    <property type="project" value="UniProtKB-SubCell"/>
</dbReference>
<evidence type="ECO:0000256" key="6">
    <source>
        <dbReference type="SAM" id="Phobius"/>
    </source>
</evidence>
<evidence type="ECO:0000256" key="4">
    <source>
        <dbReference type="ARBA" id="ARBA00022989"/>
    </source>
</evidence>
<accession>A0A9U5FTP8</accession>
<comment type="subcellular location">
    <subcellularLocation>
        <location evidence="1">Cell membrane</location>
        <topology evidence="1">Multi-pass membrane protein</topology>
    </subcellularLocation>
</comment>
<sequence>MTTSPAPATPGLWKRLACAAYEGCLLFGVCFITSYLFLTLSQSTWPLPPERKLLFQLWEFGWIGAYFVWFWRRGGQTLALKTWHLRLVARDGGAVVWWRAALRYVLSWAPLLPAALCFELAPEGLQNRAFGLGLLLGITLQWGWAVVDRERQFLHDRLLGTRFVGA</sequence>
<feature type="domain" description="RDD" evidence="7">
    <location>
        <begin position="9"/>
        <end position="159"/>
    </location>
</feature>
<keyword evidence="8" id="KW-1185">Reference proteome</keyword>
<evidence type="ECO:0000313" key="8">
    <source>
        <dbReference type="Proteomes" id="UP000675920"/>
    </source>
</evidence>
<organism evidence="8 9">
    <name type="scientific">Derxia gummosa DSM 723</name>
    <dbReference type="NCBI Taxonomy" id="1121388"/>
    <lineage>
        <taxon>Bacteria</taxon>
        <taxon>Pseudomonadati</taxon>
        <taxon>Pseudomonadota</taxon>
        <taxon>Betaproteobacteria</taxon>
        <taxon>Burkholderiales</taxon>
        <taxon>Alcaligenaceae</taxon>
        <taxon>Derxia</taxon>
    </lineage>
</organism>
<evidence type="ECO:0000256" key="3">
    <source>
        <dbReference type="ARBA" id="ARBA00022692"/>
    </source>
</evidence>
<reference evidence="9" key="1">
    <citation type="submission" date="2025-08" db="UniProtKB">
        <authorList>
            <consortium name="RefSeq"/>
        </authorList>
    </citation>
    <scope>IDENTIFICATION</scope>
</reference>
<evidence type="ECO:0000313" key="9">
    <source>
        <dbReference type="RefSeq" id="WP_028310358.1"/>
    </source>
</evidence>
<keyword evidence="4 6" id="KW-1133">Transmembrane helix</keyword>
<keyword evidence="2" id="KW-1003">Cell membrane</keyword>